<feature type="transmembrane region" description="Helical" evidence="1">
    <location>
        <begin position="12"/>
        <end position="35"/>
    </location>
</feature>
<dbReference type="AlphaFoldDB" id="A0A553HQ14"/>
<proteinExistence type="predicted"/>
<evidence type="ECO:0000313" key="3">
    <source>
        <dbReference type="EMBL" id="TRX90042.1"/>
    </source>
</evidence>
<dbReference type="PANTHER" id="PTHR36124:SF1">
    <property type="entry name" value="ER-BOUND OXYGENASE MPAB_MPAB'_RUBBER OXYGENASE CATALYTIC DOMAIN-CONTAINING PROTEIN"/>
    <property type="match status" value="1"/>
</dbReference>
<gene>
    <name evidence="3" type="ORF">FHL15_009143</name>
</gene>
<dbReference type="OrthoDB" id="545169at2759"/>
<dbReference type="EMBL" id="VFLP01000060">
    <property type="protein sequence ID" value="TRX90042.1"/>
    <property type="molecule type" value="Genomic_DNA"/>
</dbReference>
<keyword evidence="1" id="KW-0472">Membrane</keyword>
<protein>
    <recommendedName>
        <fullName evidence="2">ER-bound oxygenase mpaB/mpaB'/Rubber oxygenase catalytic domain-containing protein</fullName>
    </recommendedName>
</protein>
<reference evidence="4" key="1">
    <citation type="submission" date="2019-06" db="EMBL/GenBank/DDBJ databases">
        <title>Draft genome sequence of the griseofulvin-producing fungus Xylaria cubensis strain G536.</title>
        <authorList>
            <person name="Mead M.E."/>
            <person name="Raja H.A."/>
            <person name="Steenwyk J.L."/>
            <person name="Knowles S.L."/>
            <person name="Oberlies N.H."/>
            <person name="Rokas A."/>
        </authorList>
    </citation>
    <scope>NUCLEOTIDE SEQUENCE [LARGE SCALE GENOMIC DNA]</scope>
    <source>
        <strain evidence="4">G536</strain>
    </source>
</reference>
<comment type="caution">
    <text evidence="3">The sequence shown here is derived from an EMBL/GenBank/DDBJ whole genome shotgun (WGS) entry which is preliminary data.</text>
</comment>
<sequence>MDAWPWASLGRFSTPTGGIGVLVILYVILCTTLRFKQMRAIANKFGYTTRASFADMTVDDAYRIQRWLAEQEFPKTYGVPSISKLLVQTGHFTYRGDGTKASKRAADTSVLLTNMVIGRPGSRRAMEAVARTNYLHSRYLKTGRISDDDMLYTLSLFTLEGMRWTDLYEWRRLTPMERCAMATFWKALGEDLQITYRQLPSYQSGWSDGLHWLEELDGWSRHYEAKYMRPDDSNAFLAESTINLALHTVPDMFKPLARQLVALLLTPQLREAMRLFISLRKVLLRHLFLPRPYFLRHHYIEENPDPLTNRYHVSRWRFHPWYATPSFKDRWGAKAWIAWVAGNREGGLGTGKFIPEGYLLPEVGPQEEIGRGLDDMEGTVNLLASKDPHRRPFARE</sequence>
<evidence type="ECO:0000256" key="1">
    <source>
        <dbReference type="SAM" id="Phobius"/>
    </source>
</evidence>
<dbReference type="InterPro" id="IPR018713">
    <property type="entry name" value="MPAB/Lcp_cat_dom"/>
</dbReference>
<dbReference type="PANTHER" id="PTHR36124">
    <property type="match status" value="1"/>
</dbReference>
<accession>A0A553HQ14</accession>
<organism evidence="3 4">
    <name type="scientific">Xylaria flabelliformis</name>
    <dbReference type="NCBI Taxonomy" id="2512241"/>
    <lineage>
        <taxon>Eukaryota</taxon>
        <taxon>Fungi</taxon>
        <taxon>Dikarya</taxon>
        <taxon>Ascomycota</taxon>
        <taxon>Pezizomycotina</taxon>
        <taxon>Sordariomycetes</taxon>
        <taxon>Xylariomycetidae</taxon>
        <taxon>Xylariales</taxon>
        <taxon>Xylariaceae</taxon>
        <taxon>Xylaria</taxon>
    </lineage>
</organism>
<keyword evidence="1" id="KW-1133">Transmembrane helix</keyword>
<dbReference type="InterPro" id="IPR046366">
    <property type="entry name" value="MPAB"/>
</dbReference>
<name>A0A553HQ14_9PEZI</name>
<feature type="domain" description="ER-bound oxygenase mpaB/mpaB'/Rubber oxygenase catalytic" evidence="2">
    <location>
        <begin position="100"/>
        <end position="276"/>
    </location>
</feature>
<evidence type="ECO:0000259" key="2">
    <source>
        <dbReference type="Pfam" id="PF09995"/>
    </source>
</evidence>
<dbReference type="Proteomes" id="UP000319160">
    <property type="component" value="Unassembled WGS sequence"/>
</dbReference>
<dbReference type="GO" id="GO:0016491">
    <property type="term" value="F:oxidoreductase activity"/>
    <property type="evidence" value="ECO:0007669"/>
    <property type="project" value="InterPro"/>
</dbReference>
<keyword evidence="4" id="KW-1185">Reference proteome</keyword>
<dbReference type="STRING" id="2512241.A0A553HQ14"/>
<keyword evidence="1" id="KW-0812">Transmembrane</keyword>
<dbReference type="Pfam" id="PF09995">
    <property type="entry name" value="MPAB_Lcp_cat"/>
    <property type="match status" value="1"/>
</dbReference>
<evidence type="ECO:0000313" key="4">
    <source>
        <dbReference type="Proteomes" id="UP000319160"/>
    </source>
</evidence>